<name>A0A0E2H9Q3_9FIRM</name>
<proteinExistence type="predicted"/>
<evidence type="ECO:0000313" key="2">
    <source>
        <dbReference type="EMBL" id="ENZ13179.1"/>
    </source>
</evidence>
<dbReference type="EMBL" id="AGYR01000035">
    <property type="protein sequence ID" value="ENZ13179.1"/>
    <property type="molecule type" value="Genomic_DNA"/>
</dbReference>
<comment type="caution">
    <text evidence="2">The sequence shown here is derived from an EMBL/GenBank/DDBJ whole genome shotgun (WGS) entry which is preliminary data.</text>
</comment>
<gene>
    <name evidence="2" type="ORF">HMPREF1090_03116</name>
</gene>
<organism evidence="2 3">
    <name type="scientific">[Clostridium] clostridioforme 90A8</name>
    <dbReference type="NCBI Taxonomy" id="999408"/>
    <lineage>
        <taxon>Bacteria</taxon>
        <taxon>Bacillati</taxon>
        <taxon>Bacillota</taxon>
        <taxon>Clostridia</taxon>
        <taxon>Lachnospirales</taxon>
        <taxon>Lachnospiraceae</taxon>
        <taxon>Enterocloster</taxon>
    </lineage>
</organism>
<protein>
    <recommendedName>
        <fullName evidence="1">AB hydrolase-1 domain-containing protein</fullName>
    </recommendedName>
</protein>
<dbReference type="Pfam" id="PF00561">
    <property type="entry name" value="Abhydrolase_1"/>
    <property type="match status" value="1"/>
</dbReference>
<dbReference type="PATRIC" id="fig|999408.3.peg.3371"/>
<dbReference type="InterPro" id="IPR029058">
    <property type="entry name" value="AB_hydrolase_fold"/>
</dbReference>
<dbReference type="AlphaFoldDB" id="A0A0E2H9Q3"/>
<dbReference type="Proteomes" id="UP000013085">
    <property type="component" value="Unassembled WGS sequence"/>
</dbReference>
<dbReference type="PANTHER" id="PTHR43433:SF5">
    <property type="entry name" value="AB HYDROLASE-1 DOMAIN-CONTAINING PROTEIN"/>
    <property type="match status" value="1"/>
</dbReference>
<dbReference type="SUPFAM" id="SSF53474">
    <property type="entry name" value="alpha/beta-Hydrolases"/>
    <property type="match status" value="1"/>
</dbReference>
<feature type="domain" description="AB hydrolase-1" evidence="1">
    <location>
        <begin position="34"/>
        <end position="151"/>
    </location>
</feature>
<dbReference type="InterPro" id="IPR000073">
    <property type="entry name" value="AB_hydrolase_1"/>
</dbReference>
<reference evidence="2 3" key="1">
    <citation type="submission" date="2013-01" db="EMBL/GenBank/DDBJ databases">
        <title>The Genome Sequence of Clostridium clostridioforme 90A8.</title>
        <authorList>
            <consortium name="The Broad Institute Genome Sequencing Platform"/>
            <person name="Earl A."/>
            <person name="Ward D."/>
            <person name="Feldgarden M."/>
            <person name="Gevers D."/>
            <person name="Courvalin P."/>
            <person name="Lambert T."/>
            <person name="Walker B."/>
            <person name="Young S.K."/>
            <person name="Zeng Q."/>
            <person name="Gargeya S."/>
            <person name="Fitzgerald M."/>
            <person name="Haas B."/>
            <person name="Abouelleil A."/>
            <person name="Alvarado L."/>
            <person name="Arachchi H.M."/>
            <person name="Berlin A.M."/>
            <person name="Chapman S.B."/>
            <person name="Dewar J."/>
            <person name="Goldberg J."/>
            <person name="Griggs A."/>
            <person name="Gujja S."/>
            <person name="Hansen M."/>
            <person name="Howarth C."/>
            <person name="Imamovic A."/>
            <person name="Larimer J."/>
            <person name="McCowan C."/>
            <person name="Murphy C."/>
            <person name="Neiman D."/>
            <person name="Pearson M."/>
            <person name="Priest M."/>
            <person name="Roberts A."/>
            <person name="Saif S."/>
            <person name="Shea T."/>
            <person name="Sisk P."/>
            <person name="Sykes S."/>
            <person name="Wortman J."/>
            <person name="Nusbaum C."/>
            <person name="Birren B."/>
        </authorList>
    </citation>
    <scope>NUCLEOTIDE SEQUENCE [LARGE SCALE GENOMIC DNA]</scope>
    <source>
        <strain evidence="2 3">90A8</strain>
    </source>
</reference>
<sequence>MVKVNRKEDEPMKEGYVDNCFASLYYKEMGQGMPLIMLHGNGESHEIFARLSELMSRYYRVILMDSRGHGSSLMKGEAARGELTIPDMAADVVQVMEFLHVPRAVILGFSDGANVALETASCYPGRVSAVVAVSGNALPRGMSTASLMEVKLKYALWRGLEKVPLPRDVRDKAVKSRQLLGLMARWPRLDKEKLSCIQAPVLILTGRGDMIRPRHSLWMGEQIPDSKVVFVKGADHFTLLKKEKAYGAHIMAWLRERGL</sequence>
<accession>A0A0E2H9Q3</accession>
<dbReference type="Gene3D" id="3.40.50.1820">
    <property type="entry name" value="alpha/beta hydrolase"/>
    <property type="match status" value="1"/>
</dbReference>
<dbReference type="InterPro" id="IPR050471">
    <property type="entry name" value="AB_hydrolase"/>
</dbReference>
<dbReference type="PANTHER" id="PTHR43433">
    <property type="entry name" value="HYDROLASE, ALPHA/BETA FOLD FAMILY PROTEIN"/>
    <property type="match status" value="1"/>
</dbReference>
<evidence type="ECO:0000313" key="3">
    <source>
        <dbReference type="Proteomes" id="UP000013085"/>
    </source>
</evidence>
<dbReference type="RefSeq" id="WP_002587658.1">
    <property type="nucleotide sequence ID" value="NZ_KB850977.1"/>
</dbReference>
<evidence type="ECO:0000259" key="1">
    <source>
        <dbReference type="Pfam" id="PF00561"/>
    </source>
</evidence>
<dbReference type="HOGENOM" id="CLU_020336_50_5_9"/>
<dbReference type="GeneID" id="57960625"/>